<dbReference type="PANTHER" id="PTHR22663">
    <property type="entry name" value="RING FINGER PROTEIN NARYA-RELATED"/>
    <property type="match status" value="1"/>
</dbReference>
<feature type="domain" description="RING-type" evidence="6">
    <location>
        <begin position="69"/>
        <end position="108"/>
    </location>
</feature>
<dbReference type="Pfam" id="PF14634">
    <property type="entry name" value="zf-RING_5"/>
    <property type="match status" value="1"/>
</dbReference>
<dbReference type="SUPFAM" id="SSF57850">
    <property type="entry name" value="RING/U-box"/>
    <property type="match status" value="1"/>
</dbReference>
<evidence type="ECO:0000313" key="8">
    <source>
        <dbReference type="WBParaSite" id="PgR058_g022_t02"/>
    </source>
</evidence>
<dbReference type="GO" id="GO:0016925">
    <property type="term" value="P:protein sumoylation"/>
    <property type="evidence" value="ECO:0007669"/>
    <property type="project" value="TreeGrafter"/>
</dbReference>
<evidence type="ECO:0000256" key="4">
    <source>
        <dbReference type="PROSITE-ProRule" id="PRU00175"/>
    </source>
</evidence>
<dbReference type="WBParaSite" id="PgR058_g022_t02">
    <property type="protein sequence ID" value="PgR058_g022_t02"/>
    <property type="gene ID" value="PgR058_g022"/>
</dbReference>
<proteinExistence type="predicted"/>
<dbReference type="GO" id="GO:0007131">
    <property type="term" value="P:reciprocal meiotic recombination"/>
    <property type="evidence" value="ECO:0007669"/>
    <property type="project" value="InterPro"/>
</dbReference>
<dbReference type="GO" id="GO:0019789">
    <property type="term" value="F:SUMO transferase activity"/>
    <property type="evidence" value="ECO:0007669"/>
    <property type="project" value="InterPro"/>
</dbReference>
<keyword evidence="7" id="KW-1185">Reference proteome</keyword>
<dbReference type="GO" id="GO:0008270">
    <property type="term" value="F:zinc ion binding"/>
    <property type="evidence" value="ECO:0007669"/>
    <property type="project" value="UniProtKB-KW"/>
</dbReference>
<keyword evidence="1 4" id="KW-0863">Zinc-finger</keyword>
<evidence type="ECO:0000256" key="5">
    <source>
        <dbReference type="SAM" id="Coils"/>
    </source>
</evidence>
<keyword evidence="5" id="KW-0175">Coiled coil</keyword>
<evidence type="ECO:0000256" key="2">
    <source>
        <dbReference type="ARBA" id="ARBA00022833"/>
    </source>
</evidence>
<reference evidence="8" key="1">
    <citation type="submission" date="2022-11" db="UniProtKB">
        <authorList>
            <consortium name="WormBaseParasite"/>
        </authorList>
    </citation>
    <scope>IDENTIFICATION</scope>
</reference>
<evidence type="ECO:0000256" key="1">
    <source>
        <dbReference type="ARBA" id="ARBA00022771"/>
    </source>
</evidence>
<dbReference type="InterPro" id="IPR001841">
    <property type="entry name" value="Znf_RING"/>
</dbReference>
<feature type="coiled-coil region" evidence="5">
    <location>
        <begin position="182"/>
        <end position="220"/>
    </location>
</feature>
<dbReference type="InterPro" id="IPR042123">
    <property type="entry name" value="Zip3/RNF212-like"/>
</dbReference>
<evidence type="ECO:0000313" key="7">
    <source>
        <dbReference type="Proteomes" id="UP000887569"/>
    </source>
</evidence>
<dbReference type="PANTHER" id="PTHR22663:SF17">
    <property type="entry name" value="RING FINGER PROTEIN NARYA-RELATED"/>
    <property type="match status" value="1"/>
</dbReference>
<dbReference type="GO" id="GO:0000795">
    <property type="term" value="C:synaptonemal complex"/>
    <property type="evidence" value="ECO:0007669"/>
    <property type="project" value="InterPro"/>
</dbReference>
<name>A0A915BTP5_PARUN</name>
<evidence type="ECO:0000256" key="3">
    <source>
        <dbReference type="ARBA" id="ARBA00023254"/>
    </source>
</evidence>
<keyword evidence="1 4" id="KW-0479">Metal-binding</keyword>
<accession>A0A915BTP5</accession>
<dbReference type="PROSITE" id="PS50089">
    <property type="entry name" value="ZF_RING_2"/>
    <property type="match status" value="1"/>
</dbReference>
<keyword evidence="2" id="KW-0862">Zinc</keyword>
<protein>
    <submittedName>
        <fullName evidence="8">RING-type domain-containing protein</fullName>
    </submittedName>
</protein>
<dbReference type="GO" id="GO:0007129">
    <property type="term" value="P:homologous chromosome pairing at meiosis"/>
    <property type="evidence" value="ECO:0007669"/>
    <property type="project" value="TreeGrafter"/>
</dbReference>
<organism evidence="7 8">
    <name type="scientific">Parascaris univalens</name>
    <name type="common">Nematode worm</name>
    <dbReference type="NCBI Taxonomy" id="6257"/>
    <lineage>
        <taxon>Eukaryota</taxon>
        <taxon>Metazoa</taxon>
        <taxon>Ecdysozoa</taxon>
        <taxon>Nematoda</taxon>
        <taxon>Chromadorea</taxon>
        <taxon>Rhabditida</taxon>
        <taxon>Spirurina</taxon>
        <taxon>Ascaridomorpha</taxon>
        <taxon>Ascaridoidea</taxon>
        <taxon>Ascarididae</taxon>
        <taxon>Parascaris</taxon>
    </lineage>
</organism>
<evidence type="ECO:0000259" key="6">
    <source>
        <dbReference type="PROSITE" id="PS50089"/>
    </source>
</evidence>
<keyword evidence="3" id="KW-0469">Meiosis</keyword>
<dbReference type="AlphaFoldDB" id="A0A915BTP5"/>
<dbReference type="Proteomes" id="UP000887569">
    <property type="component" value="Unplaced"/>
</dbReference>
<sequence length="330" mass="37619">CYWLIIEADRWSYHHLQSSHNFPLFMIGGRTNLVKQSGGHCSCVVPHFFEHFLVQPRELHFRMGEWLHCNVCCRIPNARGEVAFFFTSCGHILCKICKADQTGQCRVCGRGAKFLEINHKLPANILLFFRDPKDLLEQYVKNVTRVLNFQSGHRNRLHNARREQQCRAEKMIASARAEIKKRTDIEKAMAEERKALQEELEKLRQQCRKLESIIDNYEKGARQQIQTSTSARINGYKERGLRSPLDSSFIATSTPNSDCQKLHPNSAFRSTSLKHVAAVFTGGGAEPSPVIADHLLTTPDILGVRKSAPPGRRHRRSESADAFYGEPFGF</sequence>